<organism evidence="1 2">
    <name type="scientific">Chrysophaeum taylorii</name>
    <dbReference type="NCBI Taxonomy" id="2483200"/>
    <lineage>
        <taxon>Eukaryota</taxon>
        <taxon>Sar</taxon>
        <taxon>Stramenopiles</taxon>
        <taxon>Ochrophyta</taxon>
        <taxon>Pelagophyceae</taxon>
        <taxon>Pelagomonadales</taxon>
        <taxon>Pelagomonadaceae</taxon>
        <taxon>Chrysophaeum</taxon>
    </lineage>
</organism>
<dbReference type="PANTHER" id="PTHR30283:SF4">
    <property type="entry name" value="PEROXIDE STRESS RESISTANCE PROTEIN YAAA"/>
    <property type="match status" value="1"/>
</dbReference>
<name>A0AAD7U7E5_9STRA</name>
<sequence>MVRLQMILSPAKTLNFDGHGVPFEARRPIGVETADALAEMLARESVGSLRDILSVSASIAQENKARYEEWTEAPKVPAILAYDGFAFDKLRGRHLSAESLEVAHSRLVVLSGLWGPVRALDWIKPYRLEMGCKKLPEPYKKLSLYWKETATRCVLDGFTAEPRLLLNVASDEYAAAVDLRGLKESGVQIIKADFTDAAGTRQPTVHLKYARGLLARYVIINDVDSLEALEGFDLEEYEHARTEGDRIVFKKGDPRTKRAKTSA</sequence>
<evidence type="ECO:0000313" key="2">
    <source>
        <dbReference type="Proteomes" id="UP001230188"/>
    </source>
</evidence>
<reference evidence="1" key="1">
    <citation type="submission" date="2023-01" db="EMBL/GenBank/DDBJ databases">
        <title>Metagenome sequencing of chrysophaentin producing Chrysophaeum taylorii.</title>
        <authorList>
            <person name="Davison J."/>
            <person name="Bewley C."/>
        </authorList>
    </citation>
    <scope>NUCLEOTIDE SEQUENCE</scope>
    <source>
        <strain evidence="1">NIES-1699</strain>
    </source>
</reference>
<dbReference type="InterPro" id="IPR005583">
    <property type="entry name" value="YaaA"/>
</dbReference>
<dbReference type="HAMAP" id="MF_00652">
    <property type="entry name" value="UPF0246"/>
    <property type="match status" value="1"/>
</dbReference>
<dbReference type="PANTHER" id="PTHR30283">
    <property type="entry name" value="PEROXIDE STRESS RESPONSE PROTEIN YAAA"/>
    <property type="match status" value="1"/>
</dbReference>
<dbReference type="GO" id="GO:0005829">
    <property type="term" value="C:cytosol"/>
    <property type="evidence" value="ECO:0007669"/>
    <property type="project" value="TreeGrafter"/>
</dbReference>
<evidence type="ECO:0000313" key="1">
    <source>
        <dbReference type="EMBL" id="KAJ8599660.1"/>
    </source>
</evidence>
<dbReference type="EMBL" id="JAQMWT010000551">
    <property type="protein sequence ID" value="KAJ8599660.1"/>
    <property type="molecule type" value="Genomic_DNA"/>
</dbReference>
<protein>
    <submittedName>
        <fullName evidence="1">Uncharacterized protein</fullName>
    </submittedName>
</protein>
<comment type="caution">
    <text evidence="1">The sequence shown here is derived from an EMBL/GenBank/DDBJ whole genome shotgun (WGS) entry which is preliminary data.</text>
</comment>
<gene>
    <name evidence="1" type="ORF">CTAYLR_005407</name>
</gene>
<dbReference type="GO" id="GO:0033194">
    <property type="term" value="P:response to hydroperoxide"/>
    <property type="evidence" value="ECO:0007669"/>
    <property type="project" value="TreeGrafter"/>
</dbReference>
<dbReference type="Proteomes" id="UP001230188">
    <property type="component" value="Unassembled WGS sequence"/>
</dbReference>
<accession>A0AAD7U7E5</accession>
<proteinExistence type="inferred from homology"/>
<dbReference type="Pfam" id="PF03883">
    <property type="entry name" value="H2O2_YaaD"/>
    <property type="match status" value="1"/>
</dbReference>
<keyword evidence="2" id="KW-1185">Reference proteome</keyword>
<dbReference type="AlphaFoldDB" id="A0AAD7U7E5"/>